<dbReference type="PROSITE" id="PS51257">
    <property type="entry name" value="PROKAR_LIPOPROTEIN"/>
    <property type="match status" value="1"/>
</dbReference>
<evidence type="ECO:0000313" key="2">
    <source>
        <dbReference type="Proteomes" id="UP001501496"/>
    </source>
</evidence>
<dbReference type="Proteomes" id="UP001501496">
    <property type="component" value="Unassembled WGS sequence"/>
</dbReference>
<evidence type="ECO:0000313" key="1">
    <source>
        <dbReference type="EMBL" id="GAA4230434.1"/>
    </source>
</evidence>
<keyword evidence="2" id="KW-1185">Reference proteome</keyword>
<evidence type="ECO:0008006" key="3">
    <source>
        <dbReference type="Google" id="ProtNLM"/>
    </source>
</evidence>
<sequence length="227" mass="26654">MKNILYCFILIVLFSCGKDKVILLPEINHSKISEIQDVSAAYLFYDETKKDSVELNRKNLISTTNWLVNVDKRLTLKQAMPHIKYLQEKKANSSHKKENVKNFFTCNNSIKKSLGFVEFTKQDYILTHANNALNLEEIYWLNFYSKDSITLTVNSKNSSITRKITTLNYLDSYLKDLFSKNEIDNHNLKMNLYFNTNLTFQNYISFKSTLNKLDFSPIEISNNEYIY</sequence>
<reference evidence="2" key="1">
    <citation type="journal article" date="2019" name="Int. J. Syst. Evol. Microbiol.">
        <title>The Global Catalogue of Microorganisms (GCM) 10K type strain sequencing project: providing services to taxonomists for standard genome sequencing and annotation.</title>
        <authorList>
            <consortium name="The Broad Institute Genomics Platform"/>
            <consortium name="The Broad Institute Genome Sequencing Center for Infectious Disease"/>
            <person name="Wu L."/>
            <person name="Ma J."/>
        </authorList>
    </citation>
    <scope>NUCLEOTIDE SEQUENCE [LARGE SCALE GENOMIC DNA]</scope>
    <source>
        <strain evidence="2">JCM 17630</strain>
    </source>
</reference>
<dbReference type="EMBL" id="BAABCA010000001">
    <property type="protein sequence ID" value="GAA4230434.1"/>
    <property type="molecule type" value="Genomic_DNA"/>
</dbReference>
<gene>
    <name evidence="1" type="ORF">GCM10022291_00570</name>
</gene>
<name>A0ABP8BYH2_9FLAO</name>
<dbReference type="RefSeq" id="WP_344785780.1">
    <property type="nucleotide sequence ID" value="NZ_BAABCA010000001.1"/>
</dbReference>
<accession>A0ABP8BYH2</accession>
<protein>
    <recommendedName>
        <fullName evidence="3">Lipoprotein</fullName>
    </recommendedName>
</protein>
<proteinExistence type="predicted"/>
<organism evidence="1 2">
    <name type="scientific">Postechiella marina</name>
    <dbReference type="NCBI Taxonomy" id="943941"/>
    <lineage>
        <taxon>Bacteria</taxon>
        <taxon>Pseudomonadati</taxon>
        <taxon>Bacteroidota</taxon>
        <taxon>Flavobacteriia</taxon>
        <taxon>Flavobacteriales</taxon>
        <taxon>Flavobacteriaceae</taxon>
        <taxon>Postechiella</taxon>
    </lineage>
</organism>
<comment type="caution">
    <text evidence="1">The sequence shown here is derived from an EMBL/GenBank/DDBJ whole genome shotgun (WGS) entry which is preliminary data.</text>
</comment>